<dbReference type="PROSITE" id="PS50126">
    <property type="entry name" value="S1"/>
    <property type="match status" value="1"/>
</dbReference>
<comment type="caution">
    <text evidence="2">The sequence shown here is derived from an EMBL/GenBank/DDBJ whole genome shotgun (WGS) entry which is preliminary data.</text>
</comment>
<gene>
    <name evidence="2" type="ORF">LEA_16447</name>
</gene>
<evidence type="ECO:0000313" key="2">
    <source>
        <dbReference type="EMBL" id="EKC53296.1"/>
    </source>
</evidence>
<proteinExistence type="predicted"/>
<dbReference type="InterPro" id="IPR012340">
    <property type="entry name" value="NA-bd_OB-fold"/>
</dbReference>
<dbReference type="InterPro" id="IPR003029">
    <property type="entry name" value="S1_domain"/>
</dbReference>
<name>K1T1B1_9ZZZZ</name>
<dbReference type="GO" id="GO:0003676">
    <property type="term" value="F:nucleic acid binding"/>
    <property type="evidence" value="ECO:0007669"/>
    <property type="project" value="InterPro"/>
</dbReference>
<dbReference type="SUPFAM" id="SSF50249">
    <property type="entry name" value="Nucleic acid-binding proteins"/>
    <property type="match status" value="1"/>
</dbReference>
<dbReference type="AlphaFoldDB" id="K1T1B1"/>
<dbReference type="GO" id="GO:0005840">
    <property type="term" value="C:ribosome"/>
    <property type="evidence" value="ECO:0007669"/>
    <property type="project" value="UniProtKB-KW"/>
</dbReference>
<reference evidence="2" key="1">
    <citation type="journal article" date="2013" name="Environ. Microbiol.">
        <title>Microbiota from the distal guts of lean and obese adolescents exhibit partial functional redundancy besides clear differences in community structure.</title>
        <authorList>
            <person name="Ferrer M."/>
            <person name="Ruiz A."/>
            <person name="Lanza F."/>
            <person name="Haange S.B."/>
            <person name="Oberbach A."/>
            <person name="Till H."/>
            <person name="Bargiela R."/>
            <person name="Campoy C."/>
            <person name="Segura M.T."/>
            <person name="Richter M."/>
            <person name="von Bergen M."/>
            <person name="Seifert J."/>
            <person name="Suarez A."/>
        </authorList>
    </citation>
    <scope>NUCLEOTIDE SEQUENCE</scope>
</reference>
<organism evidence="2">
    <name type="scientific">human gut metagenome</name>
    <dbReference type="NCBI Taxonomy" id="408170"/>
    <lineage>
        <taxon>unclassified sequences</taxon>
        <taxon>metagenomes</taxon>
        <taxon>organismal metagenomes</taxon>
    </lineage>
</organism>
<protein>
    <submittedName>
        <fullName evidence="2">Ribosomal protein S1</fullName>
    </submittedName>
</protein>
<keyword evidence="2" id="KW-0689">Ribosomal protein</keyword>
<accession>K1T1B1</accession>
<evidence type="ECO:0000259" key="1">
    <source>
        <dbReference type="PROSITE" id="PS50126"/>
    </source>
</evidence>
<dbReference type="EMBL" id="AJWY01011238">
    <property type="protein sequence ID" value="EKC53296.1"/>
    <property type="molecule type" value="Genomic_DNA"/>
</dbReference>
<feature type="domain" description="S1 motif" evidence="1">
    <location>
        <begin position="126"/>
        <end position="157"/>
    </location>
</feature>
<feature type="non-terminal residue" evidence="2">
    <location>
        <position position="157"/>
    </location>
</feature>
<sequence>MSEYLPEGKLISEQENINILHSLKMLEDAKNSEKILEAKACVCDSSHNLIVDLAGIKGIIPREEGAIGIKDGSVRDIAVISRVNRPVCFVVTDITEDENGKPIVMLSREKAQRKCLDAYISRLRCGDIVPARITHLENFGAFADIGCGIVALMPIDT</sequence>
<keyword evidence="2" id="KW-0687">Ribonucleoprotein</keyword>